<keyword evidence="2 5" id="KW-0012">Acyltransferase</keyword>
<dbReference type="CDD" id="cd07989">
    <property type="entry name" value="LPLAT_AGPAT-like"/>
    <property type="match status" value="1"/>
</dbReference>
<reference evidence="6" key="1">
    <citation type="submission" date="2015-11" db="EMBL/GenBank/DDBJ databases">
        <authorList>
            <person name="Varghese N."/>
        </authorList>
    </citation>
    <scope>NUCLEOTIDE SEQUENCE [LARGE SCALE GENOMIC DNA]</scope>
    <source>
        <strain evidence="6">DSM 45899</strain>
    </source>
</reference>
<dbReference type="RefSeq" id="WP_091283615.1">
    <property type="nucleotide sequence ID" value="NZ_FAOZ01000028.1"/>
</dbReference>
<proteinExistence type="predicted"/>
<feature type="region of interest" description="Disordered" evidence="3">
    <location>
        <begin position="97"/>
        <end position="116"/>
    </location>
</feature>
<evidence type="ECO:0000256" key="3">
    <source>
        <dbReference type="SAM" id="MobiDB-lite"/>
    </source>
</evidence>
<dbReference type="InterPro" id="IPR002123">
    <property type="entry name" value="Plipid/glycerol_acylTrfase"/>
</dbReference>
<evidence type="ECO:0000256" key="2">
    <source>
        <dbReference type="ARBA" id="ARBA00023315"/>
    </source>
</evidence>
<feature type="compositionally biased region" description="Low complexity" evidence="3">
    <location>
        <begin position="97"/>
        <end position="110"/>
    </location>
</feature>
<evidence type="ECO:0000256" key="1">
    <source>
        <dbReference type="ARBA" id="ARBA00022679"/>
    </source>
</evidence>
<evidence type="ECO:0000259" key="4">
    <source>
        <dbReference type="SMART" id="SM00563"/>
    </source>
</evidence>
<dbReference type="Proteomes" id="UP000198802">
    <property type="component" value="Unassembled WGS sequence"/>
</dbReference>
<feature type="domain" description="Phospholipid/glycerol acyltransferase" evidence="4">
    <location>
        <begin position="156"/>
        <end position="266"/>
    </location>
</feature>
<feature type="region of interest" description="Disordered" evidence="3">
    <location>
        <begin position="1"/>
        <end position="30"/>
    </location>
</feature>
<dbReference type="Pfam" id="PF01553">
    <property type="entry name" value="Acyltransferase"/>
    <property type="match status" value="1"/>
</dbReference>
<organism evidence="5 6">
    <name type="scientific">Parafrankia irregularis</name>
    <dbReference type="NCBI Taxonomy" id="795642"/>
    <lineage>
        <taxon>Bacteria</taxon>
        <taxon>Bacillati</taxon>
        <taxon>Actinomycetota</taxon>
        <taxon>Actinomycetes</taxon>
        <taxon>Frankiales</taxon>
        <taxon>Frankiaceae</taxon>
        <taxon>Parafrankia</taxon>
    </lineage>
</organism>
<dbReference type="PANTHER" id="PTHR10434:SF11">
    <property type="entry name" value="1-ACYL-SN-GLYCEROL-3-PHOSPHATE ACYLTRANSFERASE"/>
    <property type="match status" value="1"/>
</dbReference>
<sequence length="335" mass="34282">MTSPDAVTSPDAPASSAGPAGQSGAPAVDAAAVDTKGAGAVDTVSVAEEAAEAPAAQVALARPAELAAQPTASSSGTSPAAASPAAASPAATAAASTAASRAGARGTAPAHRGAASKPFNDITHRVLKPPVRWVLNHLVMSVTHEGWENIPRDEPLIFAGNHSSWMDGPLVVIEAPRTVRCLVKSEMYKGIVGWWLTFVGQIPVDRGRPDRAALHTALDELSRGGAIGVFPEGTRGSGEMAAVQHGIAYLAVHGRCRVLPVACINTGDALPKGARWPRRSVKCRVVFGEPFAVEVPANPRSRRALAAVAEDIRVRLADHLTTVRAGASGESAAAE</sequence>
<protein>
    <submittedName>
        <fullName evidence="5">1-acyl-sn-glycerol-3-phosphate acyltransferase</fullName>
    </submittedName>
</protein>
<evidence type="ECO:0000313" key="6">
    <source>
        <dbReference type="Proteomes" id="UP000198802"/>
    </source>
</evidence>
<dbReference type="AlphaFoldDB" id="A0A0S4QY55"/>
<gene>
    <name evidence="5" type="ORF">Ga0074812_12865</name>
</gene>
<dbReference type="SMART" id="SM00563">
    <property type="entry name" value="PlsC"/>
    <property type="match status" value="1"/>
</dbReference>
<dbReference type="PANTHER" id="PTHR10434">
    <property type="entry name" value="1-ACYL-SN-GLYCEROL-3-PHOSPHATE ACYLTRANSFERASE"/>
    <property type="match status" value="1"/>
</dbReference>
<dbReference type="GO" id="GO:0006654">
    <property type="term" value="P:phosphatidic acid biosynthetic process"/>
    <property type="evidence" value="ECO:0007669"/>
    <property type="project" value="TreeGrafter"/>
</dbReference>
<dbReference type="GO" id="GO:0005886">
    <property type="term" value="C:plasma membrane"/>
    <property type="evidence" value="ECO:0007669"/>
    <property type="project" value="TreeGrafter"/>
</dbReference>
<accession>A0A0S4QY55</accession>
<name>A0A0S4QY55_9ACTN</name>
<dbReference type="GO" id="GO:0003841">
    <property type="term" value="F:1-acylglycerol-3-phosphate O-acyltransferase activity"/>
    <property type="evidence" value="ECO:0007669"/>
    <property type="project" value="TreeGrafter"/>
</dbReference>
<keyword evidence="6" id="KW-1185">Reference proteome</keyword>
<feature type="compositionally biased region" description="Low complexity" evidence="3">
    <location>
        <begin position="12"/>
        <end position="27"/>
    </location>
</feature>
<dbReference type="SUPFAM" id="SSF69593">
    <property type="entry name" value="Glycerol-3-phosphate (1)-acyltransferase"/>
    <property type="match status" value="1"/>
</dbReference>
<keyword evidence="1 5" id="KW-0808">Transferase</keyword>
<evidence type="ECO:0000313" key="5">
    <source>
        <dbReference type="EMBL" id="CUU59494.1"/>
    </source>
</evidence>
<dbReference type="EMBL" id="FAOZ01000028">
    <property type="protein sequence ID" value="CUU59494.1"/>
    <property type="molecule type" value="Genomic_DNA"/>
</dbReference>